<feature type="domain" description="DUF7480" evidence="2">
    <location>
        <begin position="40"/>
        <end position="143"/>
    </location>
</feature>
<name>A0A1I4UBT6_9GAMM</name>
<sequence length="154" mass="16930">MKNNKRDSRAMRKLSSAALIIASTMLAGCAHQQAGQSQVYRTYAKVVANKVCITLPHLHSGEKLFSIYISERGNPDRFIIRQYPWQKGKYQAAVAGKCVNDFNFPYVIGRGYDVAIQVADPAVATISGATQGRVYSGAFALWRAGQKLHVVPVI</sequence>
<dbReference type="InterPro" id="IPR055903">
    <property type="entry name" value="DUF7480"/>
</dbReference>
<evidence type="ECO:0000313" key="4">
    <source>
        <dbReference type="Proteomes" id="UP000242222"/>
    </source>
</evidence>
<accession>A0A1I4UBT6</accession>
<proteinExistence type="predicted"/>
<dbReference type="RefSeq" id="WP_092873525.1">
    <property type="nucleotide sequence ID" value="NZ_FOVC01000001.1"/>
</dbReference>
<organism evidence="3 4">
    <name type="scientific">Izhakiella capsodis</name>
    <dbReference type="NCBI Taxonomy" id="1367852"/>
    <lineage>
        <taxon>Bacteria</taxon>
        <taxon>Pseudomonadati</taxon>
        <taxon>Pseudomonadota</taxon>
        <taxon>Gammaproteobacteria</taxon>
        <taxon>Enterobacterales</taxon>
        <taxon>Erwiniaceae</taxon>
        <taxon>Izhakiella</taxon>
    </lineage>
</organism>
<evidence type="ECO:0000259" key="2">
    <source>
        <dbReference type="Pfam" id="PF24295"/>
    </source>
</evidence>
<keyword evidence="4" id="KW-1185">Reference proteome</keyword>
<keyword evidence="1" id="KW-0732">Signal</keyword>
<reference evidence="4" key="1">
    <citation type="submission" date="2016-10" db="EMBL/GenBank/DDBJ databases">
        <authorList>
            <person name="Varghese N."/>
            <person name="Submissions S."/>
        </authorList>
    </citation>
    <scope>NUCLEOTIDE SEQUENCE [LARGE SCALE GENOMIC DNA]</scope>
    <source>
        <strain evidence="4">N6PO6</strain>
    </source>
</reference>
<feature type="signal peptide" evidence="1">
    <location>
        <begin position="1"/>
        <end position="27"/>
    </location>
</feature>
<evidence type="ECO:0000313" key="3">
    <source>
        <dbReference type="EMBL" id="SFM86291.1"/>
    </source>
</evidence>
<gene>
    <name evidence="3" type="ORF">SAMN05216516_10124</name>
</gene>
<dbReference type="Pfam" id="PF24295">
    <property type="entry name" value="DUF7480"/>
    <property type="match status" value="1"/>
</dbReference>
<feature type="chain" id="PRO_5017236456" description="DUF7480 domain-containing protein" evidence="1">
    <location>
        <begin position="28"/>
        <end position="154"/>
    </location>
</feature>
<dbReference type="Proteomes" id="UP000242222">
    <property type="component" value="Unassembled WGS sequence"/>
</dbReference>
<dbReference type="NCBIfam" id="NF045617">
    <property type="entry name" value="mostly_LP"/>
    <property type="match status" value="1"/>
</dbReference>
<protein>
    <recommendedName>
        <fullName evidence="2">DUF7480 domain-containing protein</fullName>
    </recommendedName>
</protein>
<dbReference type="OrthoDB" id="6463038at2"/>
<dbReference type="EMBL" id="FOVC01000001">
    <property type="protein sequence ID" value="SFM86291.1"/>
    <property type="molecule type" value="Genomic_DNA"/>
</dbReference>
<evidence type="ECO:0000256" key="1">
    <source>
        <dbReference type="SAM" id="SignalP"/>
    </source>
</evidence>
<dbReference type="AlphaFoldDB" id="A0A1I4UBT6"/>
<dbReference type="PROSITE" id="PS51257">
    <property type="entry name" value="PROKAR_LIPOPROTEIN"/>
    <property type="match status" value="1"/>
</dbReference>
<dbReference type="InterPro" id="IPR054657">
    <property type="entry name" value="T6SS_periplasmic_put"/>
</dbReference>